<dbReference type="InterPro" id="IPR023827">
    <property type="entry name" value="Peptidase_S8_Asp-AS"/>
</dbReference>
<dbReference type="InterPro" id="IPR034204">
    <property type="entry name" value="PfSUB1-like_cat_dom"/>
</dbReference>
<evidence type="ECO:0000259" key="7">
    <source>
        <dbReference type="Pfam" id="PF00082"/>
    </source>
</evidence>
<keyword evidence="2 5" id="KW-0645">Protease</keyword>
<dbReference type="InterPro" id="IPR023828">
    <property type="entry name" value="Peptidase_S8_Ser-AS"/>
</dbReference>
<dbReference type="PROSITE" id="PS00137">
    <property type="entry name" value="SUBTILASE_HIS"/>
    <property type="match status" value="1"/>
</dbReference>
<dbReference type="PROSITE" id="PS00138">
    <property type="entry name" value="SUBTILASE_SER"/>
    <property type="match status" value="1"/>
</dbReference>
<dbReference type="Proteomes" id="UP001438707">
    <property type="component" value="Unassembled WGS sequence"/>
</dbReference>
<dbReference type="InterPro" id="IPR000209">
    <property type="entry name" value="Peptidase_S8/S53_dom"/>
</dbReference>
<dbReference type="Pfam" id="PF00082">
    <property type="entry name" value="Peptidase_S8"/>
    <property type="match status" value="1"/>
</dbReference>
<sequence length="570" mass="59058">MIPPESAPDDLEVMVYRIQRKARAGDHICRAYRSPEGLEVKVGLLGHSSKRVINGPGNRPQRSPKHSLFSLRGDNNYRVIVGKSGTVQEYAGNFFTPATSNPSQQAGLTAAAGGLPVGASPDLMFAGQHVPLQTFDVQPAVTSGRYTNTEQLCQALQKQNIDVDLCEVDVMYQTEAASATPKDPDFPKQYALVNSNVQPAWAQGLTGDKAITVCVIDTGIDYTHPDLAANVWVNPAEAQDGKDNDGNGIVDDIHGVNFALGGQNGDPMDDNGHGTFVAGVVGAVTNNGIGIAGIAQSVSLIGCKFMDATGNGWVSDAVRCFEYCIGHGAHVISNSWGRSDSSSALQTAIKSASDRGILVVCSAGNDGQNTDVVPHYPSTIDADVILAVGATQKSKTYWPRSNFGTRTVQIGAPGFSIFGLKNGGAYTTLSGTSMATPHVTGAAVLMLQKYAQTGQAISTLQPARGVGAALKQLLLQTAAPLTPAGKVQSGQLDIGAAVAAVPLTPTATAALGGALAQSKQSIDSSSGLQRPPAYFGQTGTYTTGNPSAKYPTVPVVGFNASAQAVPAAHA</sequence>
<gene>
    <name evidence="8" type="ORF">WJX74_007081</name>
</gene>
<keyword evidence="4 5" id="KW-0720">Serine protease</keyword>
<dbReference type="InterPro" id="IPR036852">
    <property type="entry name" value="Peptidase_S8/S53_dom_sf"/>
</dbReference>
<comment type="similarity">
    <text evidence="1 5 6">Belongs to the peptidase S8 family.</text>
</comment>
<keyword evidence="3 5" id="KW-0378">Hydrolase</keyword>
<feature type="domain" description="Peptidase S8/S53" evidence="7">
    <location>
        <begin position="209"/>
        <end position="481"/>
    </location>
</feature>
<protein>
    <recommendedName>
        <fullName evidence="7">Peptidase S8/S53 domain-containing protein</fullName>
    </recommendedName>
</protein>
<dbReference type="PANTHER" id="PTHR43399">
    <property type="entry name" value="SUBTILISIN-RELATED"/>
    <property type="match status" value="1"/>
</dbReference>
<dbReference type="GO" id="GO:0004252">
    <property type="term" value="F:serine-type endopeptidase activity"/>
    <property type="evidence" value="ECO:0007669"/>
    <property type="project" value="UniProtKB-UniRule"/>
</dbReference>
<reference evidence="8 9" key="1">
    <citation type="journal article" date="2024" name="Nat. Commun.">
        <title>Phylogenomics reveals the evolutionary origins of lichenization in chlorophyte algae.</title>
        <authorList>
            <person name="Puginier C."/>
            <person name="Libourel C."/>
            <person name="Otte J."/>
            <person name="Skaloud P."/>
            <person name="Haon M."/>
            <person name="Grisel S."/>
            <person name="Petersen M."/>
            <person name="Berrin J.G."/>
            <person name="Delaux P.M."/>
            <person name="Dal Grande F."/>
            <person name="Keller J."/>
        </authorList>
    </citation>
    <scope>NUCLEOTIDE SEQUENCE [LARGE SCALE GENOMIC DNA]</scope>
    <source>
        <strain evidence="8 9">SAG 2145</strain>
    </source>
</reference>
<dbReference type="PROSITE" id="PS51892">
    <property type="entry name" value="SUBTILASE"/>
    <property type="match status" value="1"/>
</dbReference>
<feature type="active site" description="Charge relay system" evidence="5">
    <location>
        <position position="273"/>
    </location>
</feature>
<evidence type="ECO:0000256" key="4">
    <source>
        <dbReference type="ARBA" id="ARBA00022825"/>
    </source>
</evidence>
<evidence type="ECO:0000256" key="2">
    <source>
        <dbReference type="ARBA" id="ARBA00022670"/>
    </source>
</evidence>
<feature type="active site" description="Charge relay system" evidence="5">
    <location>
        <position position="433"/>
    </location>
</feature>
<dbReference type="GO" id="GO:0006508">
    <property type="term" value="P:proteolysis"/>
    <property type="evidence" value="ECO:0007669"/>
    <property type="project" value="UniProtKB-KW"/>
</dbReference>
<dbReference type="InterPro" id="IPR051048">
    <property type="entry name" value="Peptidase_S8/S53_subtilisin"/>
</dbReference>
<dbReference type="CDD" id="cd07473">
    <property type="entry name" value="Peptidases_S8_Subtilisin_like"/>
    <property type="match status" value="1"/>
</dbReference>
<evidence type="ECO:0000313" key="9">
    <source>
        <dbReference type="Proteomes" id="UP001438707"/>
    </source>
</evidence>
<evidence type="ECO:0000256" key="1">
    <source>
        <dbReference type="ARBA" id="ARBA00011073"/>
    </source>
</evidence>
<dbReference type="EMBL" id="JALJOS010000001">
    <property type="protein sequence ID" value="KAK9844810.1"/>
    <property type="molecule type" value="Genomic_DNA"/>
</dbReference>
<dbReference type="AlphaFoldDB" id="A0AAW1SFD0"/>
<dbReference type="Gene3D" id="3.40.50.200">
    <property type="entry name" value="Peptidase S8/S53 domain"/>
    <property type="match status" value="1"/>
</dbReference>
<dbReference type="InterPro" id="IPR022398">
    <property type="entry name" value="Peptidase_S8_His-AS"/>
</dbReference>
<feature type="active site" description="Charge relay system" evidence="5">
    <location>
        <position position="217"/>
    </location>
</feature>
<dbReference type="PROSITE" id="PS00136">
    <property type="entry name" value="SUBTILASE_ASP"/>
    <property type="match status" value="1"/>
</dbReference>
<evidence type="ECO:0000256" key="3">
    <source>
        <dbReference type="ARBA" id="ARBA00022801"/>
    </source>
</evidence>
<dbReference type="PRINTS" id="PR00723">
    <property type="entry name" value="SUBTILISIN"/>
</dbReference>
<dbReference type="SUPFAM" id="SSF52743">
    <property type="entry name" value="Subtilisin-like"/>
    <property type="match status" value="1"/>
</dbReference>
<organism evidence="8 9">
    <name type="scientific">Apatococcus lobatus</name>
    <dbReference type="NCBI Taxonomy" id="904363"/>
    <lineage>
        <taxon>Eukaryota</taxon>
        <taxon>Viridiplantae</taxon>
        <taxon>Chlorophyta</taxon>
        <taxon>core chlorophytes</taxon>
        <taxon>Trebouxiophyceae</taxon>
        <taxon>Chlorellales</taxon>
        <taxon>Chlorellaceae</taxon>
        <taxon>Apatococcus</taxon>
    </lineage>
</organism>
<dbReference type="InterPro" id="IPR015500">
    <property type="entry name" value="Peptidase_S8_subtilisin-rel"/>
</dbReference>
<evidence type="ECO:0000256" key="6">
    <source>
        <dbReference type="RuleBase" id="RU003355"/>
    </source>
</evidence>
<evidence type="ECO:0000313" key="8">
    <source>
        <dbReference type="EMBL" id="KAK9844810.1"/>
    </source>
</evidence>
<proteinExistence type="inferred from homology"/>
<evidence type="ECO:0000256" key="5">
    <source>
        <dbReference type="PROSITE-ProRule" id="PRU01240"/>
    </source>
</evidence>
<accession>A0AAW1SFD0</accession>
<name>A0AAW1SFD0_9CHLO</name>
<dbReference type="PANTHER" id="PTHR43399:SF4">
    <property type="entry name" value="CELL WALL-ASSOCIATED PROTEASE"/>
    <property type="match status" value="1"/>
</dbReference>
<keyword evidence="9" id="KW-1185">Reference proteome</keyword>
<comment type="caution">
    <text evidence="8">The sequence shown here is derived from an EMBL/GenBank/DDBJ whole genome shotgun (WGS) entry which is preliminary data.</text>
</comment>